<dbReference type="CDD" id="cd00156">
    <property type="entry name" value="REC"/>
    <property type="match status" value="1"/>
</dbReference>
<reference evidence="4 5" key="1">
    <citation type="journal article" date="2016" name="Sci. Rep.">
        <title>Metabolic traits of an uncultured archaeal lineage -MSBL1- from brine pools of the Red Sea.</title>
        <authorList>
            <person name="Mwirichia R."/>
            <person name="Alam I."/>
            <person name="Rashid M."/>
            <person name="Vinu M."/>
            <person name="Ba-Alawi W."/>
            <person name="Anthony Kamau A."/>
            <person name="Kamanda Ngugi D."/>
            <person name="Goker M."/>
            <person name="Klenk H.P."/>
            <person name="Bajic V."/>
            <person name="Stingl U."/>
        </authorList>
    </citation>
    <scope>NUCLEOTIDE SEQUENCE [LARGE SCALE GENOMIC DNA]</scope>
    <source>
        <strain evidence="4">SCGC-AAA259M10</strain>
    </source>
</reference>
<name>A0A133UXR5_9EURY</name>
<dbReference type="AlphaFoldDB" id="A0A133UXR5"/>
<evidence type="ECO:0000256" key="2">
    <source>
        <dbReference type="PROSITE-ProRule" id="PRU00169"/>
    </source>
</evidence>
<dbReference type="Pfam" id="PF00072">
    <property type="entry name" value="Response_reg"/>
    <property type="match status" value="1"/>
</dbReference>
<evidence type="ECO:0000259" key="3">
    <source>
        <dbReference type="PROSITE" id="PS50110"/>
    </source>
</evidence>
<evidence type="ECO:0000313" key="4">
    <source>
        <dbReference type="EMBL" id="KXA98979.1"/>
    </source>
</evidence>
<evidence type="ECO:0000313" key="5">
    <source>
        <dbReference type="Proteomes" id="UP000070341"/>
    </source>
</evidence>
<dbReference type="InterPro" id="IPR050595">
    <property type="entry name" value="Bact_response_regulator"/>
</dbReference>
<protein>
    <recommendedName>
        <fullName evidence="3">Response regulatory domain-containing protein</fullName>
    </recommendedName>
</protein>
<dbReference type="SMART" id="SM00448">
    <property type="entry name" value="REC"/>
    <property type="match status" value="1"/>
</dbReference>
<dbReference type="PANTHER" id="PTHR44591">
    <property type="entry name" value="STRESS RESPONSE REGULATOR PROTEIN 1"/>
    <property type="match status" value="1"/>
</dbReference>
<gene>
    <name evidence="4" type="ORF">AKJ40_04240</name>
</gene>
<dbReference type="SUPFAM" id="SSF52172">
    <property type="entry name" value="CheY-like"/>
    <property type="match status" value="1"/>
</dbReference>
<keyword evidence="5" id="KW-1185">Reference proteome</keyword>
<organism evidence="4 5">
    <name type="scientific">candidate division MSBL1 archaeon SCGC-AAA259M10</name>
    <dbReference type="NCBI Taxonomy" id="1698270"/>
    <lineage>
        <taxon>Archaea</taxon>
        <taxon>Methanobacteriati</taxon>
        <taxon>Methanobacteriota</taxon>
        <taxon>candidate division MSBL1</taxon>
    </lineage>
</organism>
<dbReference type="Proteomes" id="UP000070341">
    <property type="component" value="Unassembled WGS sequence"/>
</dbReference>
<dbReference type="PANTHER" id="PTHR44591:SF3">
    <property type="entry name" value="RESPONSE REGULATORY DOMAIN-CONTAINING PROTEIN"/>
    <property type="match status" value="1"/>
</dbReference>
<keyword evidence="1" id="KW-0597">Phosphoprotein</keyword>
<comment type="caution">
    <text evidence="2">Lacks conserved residue(s) required for the propagation of feature annotation.</text>
</comment>
<evidence type="ECO:0000256" key="1">
    <source>
        <dbReference type="ARBA" id="ARBA00022553"/>
    </source>
</evidence>
<accession>A0A133UXR5</accession>
<dbReference type="InterPro" id="IPR011006">
    <property type="entry name" value="CheY-like_superfamily"/>
</dbReference>
<dbReference type="GO" id="GO:0000160">
    <property type="term" value="P:phosphorelay signal transduction system"/>
    <property type="evidence" value="ECO:0007669"/>
    <property type="project" value="InterPro"/>
</dbReference>
<dbReference type="EMBL" id="LHXU01000087">
    <property type="protein sequence ID" value="KXA98979.1"/>
    <property type="molecule type" value="Genomic_DNA"/>
</dbReference>
<dbReference type="PROSITE" id="PS50110">
    <property type="entry name" value="RESPONSE_REGULATORY"/>
    <property type="match status" value="1"/>
</dbReference>
<proteinExistence type="predicted"/>
<dbReference type="InterPro" id="IPR001789">
    <property type="entry name" value="Sig_transdc_resp-reg_receiver"/>
</dbReference>
<comment type="caution">
    <text evidence="4">The sequence shown here is derived from an EMBL/GenBank/DDBJ whole genome shotgun (WGS) entry which is preliminary data.</text>
</comment>
<sequence>MTGLKMRNPKPRKDTEIKILLVDRDQKFLERTKALWESRAEWTTVETTTNPEEALEKIRNANHDAIVAGYVLSGMTGLELLETIRERGGSTPFVVLTGAGSEEIASKALNLEADRYITKDIDPETQFEGIMNAIFDRPIE</sequence>
<feature type="domain" description="Response regulatory" evidence="3">
    <location>
        <begin position="18"/>
        <end position="134"/>
    </location>
</feature>
<dbReference type="Gene3D" id="3.40.50.2300">
    <property type="match status" value="1"/>
</dbReference>